<accession>A0A3M8BDT7</accession>
<name>A0A3M8BDT7_9BACL</name>
<gene>
    <name evidence="1" type="ORF">EDM57_00460</name>
</gene>
<evidence type="ECO:0000313" key="2">
    <source>
        <dbReference type="Proteomes" id="UP000268829"/>
    </source>
</evidence>
<dbReference type="EMBL" id="RHHS01000005">
    <property type="protein sequence ID" value="RNB61594.1"/>
    <property type="molecule type" value="Genomic_DNA"/>
</dbReference>
<protein>
    <submittedName>
        <fullName evidence="1">Uncharacterized protein</fullName>
    </submittedName>
</protein>
<sequence length="70" mass="7761">MASISTSKCTWTANRSTLSNICCKRKRKINNHRNNGKAPAKSSVLRVLFLLLVQTVEKRCVRAGLSGLET</sequence>
<reference evidence="1 2" key="1">
    <citation type="submission" date="2018-10" db="EMBL/GenBank/DDBJ databases">
        <title>Phylogenomics of Brevibacillus.</title>
        <authorList>
            <person name="Dunlap C."/>
        </authorList>
    </citation>
    <scope>NUCLEOTIDE SEQUENCE [LARGE SCALE GENOMIC DNA]</scope>
    <source>
        <strain evidence="1 2">DSM 100115</strain>
    </source>
</reference>
<comment type="caution">
    <text evidence="1">The sequence shown here is derived from an EMBL/GenBank/DDBJ whole genome shotgun (WGS) entry which is preliminary data.</text>
</comment>
<evidence type="ECO:0000313" key="1">
    <source>
        <dbReference type="EMBL" id="RNB61594.1"/>
    </source>
</evidence>
<keyword evidence="2" id="KW-1185">Reference proteome</keyword>
<proteinExistence type="predicted"/>
<organism evidence="1 2">
    <name type="scientific">Brevibacillus gelatini</name>
    <dbReference type="NCBI Taxonomy" id="1655277"/>
    <lineage>
        <taxon>Bacteria</taxon>
        <taxon>Bacillati</taxon>
        <taxon>Bacillota</taxon>
        <taxon>Bacilli</taxon>
        <taxon>Bacillales</taxon>
        <taxon>Paenibacillaceae</taxon>
        <taxon>Brevibacillus</taxon>
    </lineage>
</organism>
<dbReference type="AlphaFoldDB" id="A0A3M8BDT7"/>
<dbReference type="Proteomes" id="UP000268829">
    <property type="component" value="Unassembled WGS sequence"/>
</dbReference>